<dbReference type="EMBL" id="JBHFFA010000008">
    <property type="protein sequence ID" value="KAL2607420.1"/>
    <property type="molecule type" value="Genomic_DNA"/>
</dbReference>
<reference evidence="2 3" key="1">
    <citation type="submission" date="2024-09" db="EMBL/GenBank/DDBJ databases">
        <title>Chromosome-scale assembly of Riccia fluitans.</title>
        <authorList>
            <person name="Paukszto L."/>
            <person name="Sawicki J."/>
            <person name="Karawczyk K."/>
            <person name="Piernik-Szablinska J."/>
            <person name="Szczecinska M."/>
            <person name="Mazdziarz M."/>
        </authorList>
    </citation>
    <scope>NUCLEOTIDE SEQUENCE [LARGE SCALE GENOMIC DNA]</scope>
    <source>
        <strain evidence="2">Rf_01</strain>
        <tissue evidence="2">Aerial parts of the thallus</tissue>
    </source>
</reference>
<gene>
    <name evidence="2" type="ORF">R1flu_025993</name>
</gene>
<proteinExistence type="predicted"/>
<name>A0ABD1XF53_9MARC</name>
<dbReference type="PANTHER" id="PTHR33223">
    <property type="entry name" value="CCHC-TYPE DOMAIN-CONTAINING PROTEIN"/>
    <property type="match status" value="1"/>
</dbReference>
<dbReference type="PANTHER" id="PTHR33223:SF8">
    <property type="entry name" value="OS04G0172440 PROTEIN"/>
    <property type="match status" value="1"/>
</dbReference>
<keyword evidence="3" id="KW-1185">Reference proteome</keyword>
<feature type="region of interest" description="Disordered" evidence="1">
    <location>
        <begin position="23"/>
        <end position="65"/>
    </location>
</feature>
<accession>A0ABD1XF53</accession>
<dbReference type="AlphaFoldDB" id="A0ABD1XF53"/>
<evidence type="ECO:0000256" key="1">
    <source>
        <dbReference type="SAM" id="MobiDB-lite"/>
    </source>
</evidence>
<protein>
    <recommendedName>
        <fullName evidence="4">Retrotransposon gag domain-containing protein</fullName>
    </recommendedName>
</protein>
<evidence type="ECO:0008006" key="4">
    <source>
        <dbReference type="Google" id="ProtNLM"/>
    </source>
</evidence>
<organism evidence="2 3">
    <name type="scientific">Riccia fluitans</name>
    <dbReference type="NCBI Taxonomy" id="41844"/>
    <lineage>
        <taxon>Eukaryota</taxon>
        <taxon>Viridiplantae</taxon>
        <taxon>Streptophyta</taxon>
        <taxon>Embryophyta</taxon>
        <taxon>Marchantiophyta</taxon>
        <taxon>Marchantiopsida</taxon>
        <taxon>Marchantiidae</taxon>
        <taxon>Marchantiales</taxon>
        <taxon>Ricciaceae</taxon>
        <taxon>Riccia</taxon>
    </lineage>
</organism>
<dbReference type="Proteomes" id="UP001605036">
    <property type="component" value="Unassembled WGS sequence"/>
</dbReference>
<sequence length="306" mass="32781">MQGDNTDPVSGVAQLFEHLQTSGVTTAGCTPPPLQQHDPLGAGLVGAESSHDQNSSASLPEGQRFNTVPPVLPTRISSLAPCVSGTGVIGSPDMAPVTAVSGFLAMTFPTVPIPLPTIGRGGGGGSGGRGFGQTSLPVPRQDFTQAVNAARSVNRFKGDGVTKPDHHLKNFEAVMQAVSILDQAFWITVFKTTLVDEATSFTDDLDEEGITKRPELKEKFITRYRGAINPVMVMDNLAKVQHKKGEPMLAYVNRFRMEAKWLPPEEANSPMVASLFLRNMQPNINDPCNLQFQPGNCTMVQLNQGA</sequence>
<comment type="caution">
    <text evidence="2">The sequence shown here is derived from an EMBL/GenBank/DDBJ whole genome shotgun (WGS) entry which is preliminary data.</text>
</comment>
<evidence type="ECO:0000313" key="3">
    <source>
        <dbReference type="Proteomes" id="UP001605036"/>
    </source>
</evidence>
<evidence type="ECO:0000313" key="2">
    <source>
        <dbReference type="EMBL" id="KAL2607420.1"/>
    </source>
</evidence>